<keyword evidence="2" id="KW-1185">Reference proteome</keyword>
<dbReference type="GeneID" id="114251516"/>
<dbReference type="KEGG" id="bman:114251516"/>
<feature type="region of interest" description="Disordered" evidence="1">
    <location>
        <begin position="1"/>
        <end position="51"/>
    </location>
</feature>
<name>A0A6J2KJ76_BOMMA</name>
<reference evidence="3" key="1">
    <citation type="submission" date="2025-08" db="UniProtKB">
        <authorList>
            <consortium name="RefSeq"/>
        </authorList>
    </citation>
    <scope>IDENTIFICATION</scope>
    <source>
        <tissue evidence="3">Silk gland</tissue>
    </source>
</reference>
<protein>
    <submittedName>
        <fullName evidence="3">Uncharacterized protein LOC114251516</fullName>
    </submittedName>
</protein>
<feature type="compositionally biased region" description="Basic and acidic residues" evidence="1">
    <location>
        <begin position="170"/>
        <end position="195"/>
    </location>
</feature>
<feature type="compositionally biased region" description="Basic residues" evidence="1">
    <location>
        <begin position="199"/>
        <end position="208"/>
    </location>
</feature>
<dbReference type="Proteomes" id="UP000504629">
    <property type="component" value="Unplaced"/>
</dbReference>
<accession>A0A6J2KJ76</accession>
<evidence type="ECO:0000313" key="2">
    <source>
        <dbReference type="Proteomes" id="UP000504629"/>
    </source>
</evidence>
<feature type="region of interest" description="Disordered" evidence="1">
    <location>
        <begin position="162"/>
        <end position="221"/>
    </location>
</feature>
<evidence type="ECO:0000256" key="1">
    <source>
        <dbReference type="SAM" id="MobiDB-lite"/>
    </source>
</evidence>
<dbReference type="AlphaFoldDB" id="A0A6J2KJ76"/>
<proteinExistence type="predicted"/>
<gene>
    <name evidence="3" type="primary">LOC114251516</name>
</gene>
<sequence>MSTRNNAKTEKSNESGDTKKIIDKYNRDDPVQTKYLPDRGDSSDKREKSRILDLAERKRIRERYTIRLKAADQNVNTSVGSKTISTCEDTTKDKSQTPSKIDTESISAKGLCENDESIKKGRSVKVPITSTLISDNDRTRIYKVVRFINRKPQKGSIQIDLTSRAKKTSKYTETERREAKRPPEIASGVDKKPDIKNSGSRRRFRRKQVASPASLRKASFSPPTEVAKWAPTCLNRETKPYYEAWVNTKLAAVSRGCDLNDRERTRLMETFRKALECRIDSPELVYEDLTDEKFTGRIRIKCK</sequence>
<organism evidence="2 3">
    <name type="scientific">Bombyx mandarina</name>
    <name type="common">Wild silk moth</name>
    <name type="synonym">Wild silkworm</name>
    <dbReference type="NCBI Taxonomy" id="7092"/>
    <lineage>
        <taxon>Eukaryota</taxon>
        <taxon>Metazoa</taxon>
        <taxon>Ecdysozoa</taxon>
        <taxon>Arthropoda</taxon>
        <taxon>Hexapoda</taxon>
        <taxon>Insecta</taxon>
        <taxon>Pterygota</taxon>
        <taxon>Neoptera</taxon>
        <taxon>Endopterygota</taxon>
        <taxon>Lepidoptera</taxon>
        <taxon>Glossata</taxon>
        <taxon>Ditrysia</taxon>
        <taxon>Bombycoidea</taxon>
        <taxon>Bombycidae</taxon>
        <taxon>Bombycinae</taxon>
        <taxon>Bombyx</taxon>
    </lineage>
</organism>
<dbReference type="OrthoDB" id="6922652at2759"/>
<evidence type="ECO:0000313" key="3">
    <source>
        <dbReference type="RefSeq" id="XP_028041603.1"/>
    </source>
</evidence>
<feature type="compositionally biased region" description="Basic and acidic residues" evidence="1">
    <location>
        <begin position="7"/>
        <end position="51"/>
    </location>
</feature>
<dbReference type="RefSeq" id="XP_028041603.1">
    <property type="nucleotide sequence ID" value="XM_028185802.1"/>
</dbReference>